<keyword evidence="6" id="KW-0464">Manganese</keyword>
<sequence>MKINDIKEKLNSKESYINGWERMKRASIIIPLIDINEEVHILFQVRAKKLKSQPGDVCFPGGKIDKFETPKEAALREIDEELGLKDVEIIKEMDILIRHDGLIIHPFVAMVKNIDKLDINEDEVEEIFYIPLSYLLEYTPMEVKNKLIIERGENFPYDLIEGGKNYQFKTGEYISTFYQYKDYVIWGITASMLKDFINNIK</sequence>
<keyword evidence="9" id="KW-1185">Reference proteome</keyword>
<dbReference type="GeneID" id="42776585"/>
<dbReference type="Proteomes" id="UP000092714">
    <property type="component" value="Unassembled WGS sequence"/>
</dbReference>
<dbReference type="AlphaFoldDB" id="A0A174UBE4"/>
<proteinExistence type="predicted"/>
<evidence type="ECO:0000256" key="6">
    <source>
        <dbReference type="ARBA" id="ARBA00023211"/>
    </source>
</evidence>
<dbReference type="GO" id="GO:0046872">
    <property type="term" value="F:metal ion binding"/>
    <property type="evidence" value="ECO:0007669"/>
    <property type="project" value="UniProtKB-KW"/>
</dbReference>
<comment type="caution">
    <text evidence="8">The sequence shown here is derived from an EMBL/GenBank/DDBJ whole genome shotgun (WGS) entry which is preliminary data.</text>
</comment>
<gene>
    <name evidence="8" type="ORF">CP373A1_16340</name>
</gene>
<evidence type="ECO:0000256" key="3">
    <source>
        <dbReference type="ARBA" id="ARBA00022723"/>
    </source>
</evidence>
<dbReference type="PANTHER" id="PTHR12992:SF11">
    <property type="entry name" value="MITOCHONDRIAL COENZYME A DIPHOSPHATASE NUDT8"/>
    <property type="match status" value="1"/>
</dbReference>
<dbReference type="InterPro" id="IPR045121">
    <property type="entry name" value="CoAse"/>
</dbReference>
<keyword evidence="5" id="KW-0460">Magnesium</keyword>
<organism evidence="8 9">
    <name type="scientific">Clostridium paraputrificum</name>
    <dbReference type="NCBI Taxonomy" id="29363"/>
    <lineage>
        <taxon>Bacteria</taxon>
        <taxon>Bacillati</taxon>
        <taxon>Bacillota</taxon>
        <taxon>Clostridia</taxon>
        <taxon>Eubacteriales</taxon>
        <taxon>Clostridiaceae</taxon>
        <taxon>Clostridium</taxon>
    </lineage>
</organism>
<keyword evidence="4" id="KW-0378">Hydrolase</keyword>
<evidence type="ECO:0000256" key="2">
    <source>
        <dbReference type="ARBA" id="ARBA00001946"/>
    </source>
</evidence>
<dbReference type="InterPro" id="IPR015797">
    <property type="entry name" value="NUDIX_hydrolase-like_dom_sf"/>
</dbReference>
<protein>
    <submittedName>
        <fullName evidence="8">Coenzyme A pyrophosphatase</fullName>
    </submittedName>
</protein>
<dbReference type="EMBL" id="MAPZ01000035">
    <property type="protein sequence ID" value="OBY09318.1"/>
    <property type="molecule type" value="Genomic_DNA"/>
</dbReference>
<dbReference type="InterPro" id="IPR020084">
    <property type="entry name" value="NUDIX_hydrolase_CS"/>
</dbReference>
<evidence type="ECO:0000256" key="1">
    <source>
        <dbReference type="ARBA" id="ARBA00001936"/>
    </source>
</evidence>
<comment type="cofactor">
    <cofactor evidence="1">
        <name>Mn(2+)</name>
        <dbReference type="ChEBI" id="CHEBI:29035"/>
    </cofactor>
</comment>
<dbReference type="SUPFAM" id="SSF55811">
    <property type="entry name" value="Nudix"/>
    <property type="match status" value="1"/>
</dbReference>
<dbReference type="PROSITE" id="PS51462">
    <property type="entry name" value="NUDIX"/>
    <property type="match status" value="1"/>
</dbReference>
<dbReference type="eggNOG" id="COG0494">
    <property type="taxonomic scope" value="Bacteria"/>
</dbReference>
<evidence type="ECO:0000313" key="9">
    <source>
        <dbReference type="Proteomes" id="UP000092714"/>
    </source>
</evidence>
<dbReference type="CDD" id="cd03426">
    <property type="entry name" value="NUDIX_CoAse_Nudt7"/>
    <property type="match status" value="1"/>
</dbReference>
<dbReference type="GO" id="GO:0010945">
    <property type="term" value="F:coenzyme A diphosphatase activity"/>
    <property type="evidence" value="ECO:0007669"/>
    <property type="project" value="InterPro"/>
</dbReference>
<comment type="cofactor">
    <cofactor evidence="2">
        <name>Mg(2+)</name>
        <dbReference type="ChEBI" id="CHEBI:18420"/>
    </cofactor>
</comment>
<evidence type="ECO:0000256" key="4">
    <source>
        <dbReference type="ARBA" id="ARBA00022801"/>
    </source>
</evidence>
<dbReference type="Pfam" id="PF00293">
    <property type="entry name" value="NUDIX"/>
    <property type="match status" value="1"/>
</dbReference>
<dbReference type="Gene3D" id="3.90.79.10">
    <property type="entry name" value="Nucleoside Triphosphate Pyrophosphohydrolase"/>
    <property type="match status" value="1"/>
</dbReference>
<accession>A0A174UBE4</accession>
<dbReference type="InterPro" id="IPR000086">
    <property type="entry name" value="NUDIX_hydrolase_dom"/>
</dbReference>
<evidence type="ECO:0000256" key="5">
    <source>
        <dbReference type="ARBA" id="ARBA00022842"/>
    </source>
</evidence>
<name>A0A174UBE4_9CLOT</name>
<dbReference type="OrthoDB" id="9802805at2"/>
<evidence type="ECO:0000259" key="7">
    <source>
        <dbReference type="PROSITE" id="PS51462"/>
    </source>
</evidence>
<feature type="domain" description="Nudix hydrolase" evidence="7">
    <location>
        <begin position="23"/>
        <end position="155"/>
    </location>
</feature>
<dbReference type="PANTHER" id="PTHR12992">
    <property type="entry name" value="NUDIX HYDROLASE"/>
    <property type="match status" value="1"/>
</dbReference>
<keyword evidence="3" id="KW-0479">Metal-binding</keyword>
<evidence type="ECO:0000313" key="8">
    <source>
        <dbReference type="EMBL" id="OBY09318.1"/>
    </source>
</evidence>
<dbReference type="RefSeq" id="WP_027098755.1">
    <property type="nucleotide sequence ID" value="NZ_CABJAZ010000009.1"/>
</dbReference>
<reference evidence="8 9" key="1">
    <citation type="submission" date="2016-06" db="EMBL/GenBank/DDBJ databases">
        <authorList>
            <person name="Kjaerup R.B."/>
            <person name="Dalgaard T.S."/>
            <person name="Juul-Madsen H.R."/>
        </authorList>
    </citation>
    <scope>NUCLEOTIDE SEQUENCE [LARGE SCALE GENOMIC DNA]</scope>
    <source>
        <strain evidence="8 9">373-A1</strain>
    </source>
</reference>
<dbReference type="PROSITE" id="PS00893">
    <property type="entry name" value="NUDIX_BOX"/>
    <property type="match status" value="1"/>
</dbReference>